<evidence type="ECO:0000313" key="8">
    <source>
        <dbReference type="EMBL" id="PIT93715.1"/>
    </source>
</evidence>
<dbReference type="Pfam" id="PF00188">
    <property type="entry name" value="CAP"/>
    <property type="match status" value="1"/>
</dbReference>
<evidence type="ECO:0000256" key="6">
    <source>
        <dbReference type="SAM" id="Phobius"/>
    </source>
</evidence>
<keyword evidence="6" id="KW-0812">Transmembrane</keyword>
<evidence type="ECO:0000256" key="4">
    <source>
        <dbReference type="ARBA" id="ARBA00022837"/>
    </source>
</evidence>
<comment type="subcellular location">
    <subcellularLocation>
        <location evidence="1">Secreted</location>
    </subcellularLocation>
</comment>
<evidence type="ECO:0000259" key="7">
    <source>
        <dbReference type="Pfam" id="PF00188"/>
    </source>
</evidence>
<organism evidence="8 9">
    <name type="scientific">Candidatus Falkowbacteria bacterium CG10_big_fil_rev_8_21_14_0_10_43_11</name>
    <dbReference type="NCBI Taxonomy" id="1974568"/>
    <lineage>
        <taxon>Bacteria</taxon>
        <taxon>Candidatus Falkowiibacteriota</taxon>
    </lineage>
</organism>
<evidence type="ECO:0000256" key="3">
    <source>
        <dbReference type="ARBA" id="ARBA00022729"/>
    </source>
</evidence>
<dbReference type="InterPro" id="IPR028974">
    <property type="entry name" value="TSP_type-3_rpt"/>
</dbReference>
<dbReference type="CDD" id="cd05379">
    <property type="entry name" value="CAP_bacterial"/>
    <property type="match status" value="1"/>
</dbReference>
<comment type="caution">
    <text evidence="8">The sequence shown here is derived from an EMBL/GenBank/DDBJ whole genome shotgun (WGS) entry which is preliminary data.</text>
</comment>
<feature type="transmembrane region" description="Helical" evidence="6">
    <location>
        <begin position="475"/>
        <end position="491"/>
    </location>
</feature>
<dbReference type="EMBL" id="PFAS01000047">
    <property type="protein sequence ID" value="PIT93715.1"/>
    <property type="molecule type" value="Genomic_DNA"/>
</dbReference>
<dbReference type="AlphaFoldDB" id="A0A2M6WLR0"/>
<accession>A0A2M6WLR0</accession>
<dbReference type="InterPro" id="IPR014044">
    <property type="entry name" value="CAP_dom"/>
</dbReference>
<dbReference type="InterPro" id="IPR035940">
    <property type="entry name" value="CAP_sf"/>
</dbReference>
<keyword evidence="2" id="KW-0964">Secreted</keyword>
<dbReference type="Gene3D" id="3.40.33.10">
    <property type="entry name" value="CAP"/>
    <property type="match status" value="1"/>
</dbReference>
<dbReference type="GO" id="GO:0005509">
    <property type="term" value="F:calcium ion binding"/>
    <property type="evidence" value="ECO:0007669"/>
    <property type="project" value="InterPro"/>
</dbReference>
<feature type="transmembrane region" description="Helical" evidence="6">
    <location>
        <begin position="447"/>
        <end position="468"/>
    </location>
</feature>
<dbReference type="PANTHER" id="PTHR31157:SF1">
    <property type="entry name" value="SCP DOMAIN-CONTAINING PROTEIN"/>
    <property type="match status" value="1"/>
</dbReference>
<proteinExistence type="predicted"/>
<keyword evidence="4" id="KW-0106">Calcium</keyword>
<keyword evidence="6" id="KW-0472">Membrane</keyword>
<feature type="domain" description="SCP" evidence="7">
    <location>
        <begin position="158"/>
        <end position="268"/>
    </location>
</feature>
<keyword evidence="3" id="KW-0732">Signal</keyword>
<dbReference type="Pfam" id="PF18884">
    <property type="entry name" value="TSP3_bac"/>
    <property type="match status" value="3"/>
</dbReference>
<evidence type="ECO:0000313" key="9">
    <source>
        <dbReference type="Proteomes" id="UP000229335"/>
    </source>
</evidence>
<dbReference type="InterPro" id="IPR059100">
    <property type="entry name" value="TSP3_bac"/>
</dbReference>
<evidence type="ECO:0000256" key="1">
    <source>
        <dbReference type="ARBA" id="ARBA00004613"/>
    </source>
</evidence>
<dbReference type="SUPFAM" id="SSF103647">
    <property type="entry name" value="TSP type-3 repeat"/>
    <property type="match status" value="1"/>
</dbReference>
<feature type="region of interest" description="Disordered" evidence="5">
    <location>
        <begin position="28"/>
        <end position="55"/>
    </location>
</feature>
<name>A0A2M6WLR0_9BACT</name>
<dbReference type="SUPFAM" id="SSF55797">
    <property type="entry name" value="PR-1-like"/>
    <property type="match status" value="1"/>
</dbReference>
<feature type="transmembrane region" description="Helical" evidence="6">
    <location>
        <begin position="118"/>
        <end position="139"/>
    </location>
</feature>
<reference evidence="9" key="1">
    <citation type="submission" date="2017-09" db="EMBL/GenBank/DDBJ databases">
        <title>Depth-based differentiation of microbial function through sediment-hosted aquifers and enrichment of novel symbionts in the deep terrestrial subsurface.</title>
        <authorList>
            <person name="Probst A.J."/>
            <person name="Ladd B."/>
            <person name="Jarett J.K."/>
            <person name="Geller-Mcgrath D.E."/>
            <person name="Sieber C.M.K."/>
            <person name="Emerson J.B."/>
            <person name="Anantharaman K."/>
            <person name="Thomas B.C."/>
            <person name="Malmstrom R."/>
            <person name="Stieglmeier M."/>
            <person name="Klingl A."/>
            <person name="Woyke T."/>
            <person name="Ryan C.M."/>
            <person name="Banfield J.F."/>
        </authorList>
    </citation>
    <scope>NUCLEOTIDE SEQUENCE [LARGE SCALE GENOMIC DNA]</scope>
</reference>
<evidence type="ECO:0000256" key="2">
    <source>
        <dbReference type="ARBA" id="ARBA00022525"/>
    </source>
</evidence>
<dbReference type="PANTHER" id="PTHR31157">
    <property type="entry name" value="SCP DOMAIN-CONTAINING PROTEIN"/>
    <property type="match status" value="1"/>
</dbReference>
<dbReference type="Proteomes" id="UP000229335">
    <property type="component" value="Unassembled WGS sequence"/>
</dbReference>
<sequence length="492" mass="54387">MKKKAKLSSKKRTKKSLKQINFLDFVDSDADGLSDNEEKRLGTDPFNPDTDRDGLPDFAEVKKYRTDPLNPDTDNDGITDGDEVKIGLNPKSPNQWKDIFWPSVDNNYQPLLLRPKRAIGYSAFFVGIKAIAFIFAAALPLQAFMMPDVLAQQRDKILALVEQVRAEQGAGELAGNEKLRASAQAKASDMVNYQYFSHVGPEQHDLPYFLKQADYNYRFAGENLAMGFNDASSVVRAWVKSPLHYQNIIDKDFAETGMGIDGGEYQGRQTVFIANHFGSPLVTTAKKEQPAAGQKTKNKTVKSRQVLGEKLSGEAVPASEISYQGEKSFVLWKYDGERTTFTARAVIGGEVAQAVVYIGDYQMELKADESEASLYAGTLTVAEPIDNFFQVVINPSIIIKAKNGATLTASIPWYQTKIVAPSLLTRYQAMHTILPGSLTRVLSASRVIFALAIIIFSVVLLLTIFIEIKKQHPHIIVQTLAVIGLLAVLISI</sequence>
<evidence type="ECO:0000256" key="5">
    <source>
        <dbReference type="SAM" id="MobiDB-lite"/>
    </source>
</evidence>
<gene>
    <name evidence="8" type="ORF">COU00_02740</name>
</gene>
<protein>
    <recommendedName>
        <fullName evidence="7">SCP domain-containing protein</fullName>
    </recommendedName>
</protein>
<keyword evidence="6" id="KW-1133">Transmembrane helix</keyword>